<evidence type="ECO:0000256" key="5">
    <source>
        <dbReference type="ARBA" id="ARBA00022692"/>
    </source>
</evidence>
<feature type="disulfide bond" evidence="13">
    <location>
        <begin position="391"/>
        <end position="401"/>
    </location>
</feature>
<evidence type="ECO:0000256" key="9">
    <source>
        <dbReference type="ARBA" id="ARBA00023136"/>
    </source>
</evidence>
<evidence type="ECO:0000256" key="8">
    <source>
        <dbReference type="ARBA" id="ARBA00022989"/>
    </source>
</evidence>
<evidence type="ECO:0000256" key="14">
    <source>
        <dbReference type="SAM" id="SignalP"/>
    </source>
</evidence>
<organism evidence="18 19">
    <name type="scientific">Batillaria attramentaria</name>
    <dbReference type="NCBI Taxonomy" id="370345"/>
    <lineage>
        <taxon>Eukaryota</taxon>
        <taxon>Metazoa</taxon>
        <taxon>Spiralia</taxon>
        <taxon>Lophotrochozoa</taxon>
        <taxon>Mollusca</taxon>
        <taxon>Gastropoda</taxon>
        <taxon>Caenogastropoda</taxon>
        <taxon>Sorbeoconcha</taxon>
        <taxon>Cerithioidea</taxon>
        <taxon>Batillariidae</taxon>
        <taxon>Batillaria</taxon>
    </lineage>
</organism>
<dbReference type="Gene3D" id="3.50.4.10">
    <property type="entry name" value="Hepatocyte Growth Factor"/>
    <property type="match status" value="1"/>
</dbReference>
<feature type="domain" description="Apple" evidence="17">
    <location>
        <begin position="79"/>
        <end position="151"/>
    </location>
</feature>
<keyword evidence="8" id="KW-1133">Transmembrane helix</keyword>
<dbReference type="FunFam" id="2.20.100.10:FF:000004">
    <property type="entry name" value="Adhesion G protein-coupled receptor B2"/>
    <property type="match status" value="4"/>
</dbReference>
<reference evidence="18 19" key="1">
    <citation type="journal article" date="2023" name="Sci. Data">
        <title>Genome assembly of the Korean intertidal mud-creeper Batillaria attramentaria.</title>
        <authorList>
            <person name="Patra A.K."/>
            <person name="Ho P.T."/>
            <person name="Jun S."/>
            <person name="Lee S.J."/>
            <person name="Kim Y."/>
            <person name="Won Y.J."/>
        </authorList>
    </citation>
    <scope>NUCLEOTIDE SEQUENCE [LARGE SCALE GENOMIC DNA]</scope>
    <source>
        <strain evidence="18">Wonlab-2016</strain>
    </source>
</reference>
<dbReference type="SUPFAM" id="SSF82895">
    <property type="entry name" value="TSP-1 type 1 repeat"/>
    <property type="match status" value="17"/>
</dbReference>
<dbReference type="Gene3D" id="2.60.120.1000">
    <property type="match status" value="1"/>
</dbReference>
<keyword evidence="7" id="KW-0677">Repeat</keyword>
<dbReference type="Pfam" id="PF00090">
    <property type="entry name" value="TSP_1"/>
    <property type="match status" value="16"/>
</dbReference>
<dbReference type="GO" id="GO:0005576">
    <property type="term" value="C:extracellular region"/>
    <property type="evidence" value="ECO:0007669"/>
    <property type="project" value="UniProtKB-SubCell"/>
</dbReference>
<evidence type="ECO:0000313" key="19">
    <source>
        <dbReference type="Proteomes" id="UP001519460"/>
    </source>
</evidence>
<dbReference type="Pfam" id="PF00530">
    <property type="entry name" value="SRCR"/>
    <property type="match status" value="1"/>
</dbReference>
<dbReference type="Gene3D" id="2.10.25.10">
    <property type="entry name" value="Laminin"/>
    <property type="match status" value="1"/>
</dbReference>
<keyword evidence="4 12" id="KW-0245">EGF-like domain</keyword>
<name>A0ABD0KYU1_9CAEN</name>
<keyword evidence="5" id="KW-0812">Transmembrane</keyword>
<dbReference type="SMART" id="SM00181">
    <property type="entry name" value="EGF"/>
    <property type="match status" value="1"/>
</dbReference>
<dbReference type="InterPro" id="IPR036056">
    <property type="entry name" value="Fibrinogen-like_C"/>
</dbReference>
<dbReference type="CDD" id="cd01099">
    <property type="entry name" value="PAN_AP_HGF"/>
    <property type="match status" value="1"/>
</dbReference>
<dbReference type="Gene3D" id="3.10.250.10">
    <property type="entry name" value="SRCR-like domain"/>
    <property type="match status" value="1"/>
</dbReference>
<evidence type="ECO:0000256" key="1">
    <source>
        <dbReference type="ARBA" id="ARBA00004167"/>
    </source>
</evidence>
<dbReference type="InterPro" id="IPR036383">
    <property type="entry name" value="TSP1_rpt_sf"/>
</dbReference>
<proteinExistence type="predicted"/>
<feature type="chain" id="PRO_5044859003" evidence="14">
    <location>
        <begin position="33"/>
        <end position="1550"/>
    </location>
</feature>
<dbReference type="Gene3D" id="2.20.100.10">
    <property type="entry name" value="Thrombospondin type-1 (TSP1) repeat"/>
    <property type="match status" value="17"/>
</dbReference>
<dbReference type="PANTHER" id="PTHR22906:SF21">
    <property type="entry name" value="SEMA DOMAIN-CONTAINING PROTEIN"/>
    <property type="match status" value="1"/>
</dbReference>
<protein>
    <submittedName>
        <fullName evidence="18">Uncharacterized protein</fullName>
    </submittedName>
</protein>
<dbReference type="GO" id="GO:0016020">
    <property type="term" value="C:membrane"/>
    <property type="evidence" value="ECO:0007669"/>
    <property type="project" value="UniProtKB-SubCell"/>
</dbReference>
<evidence type="ECO:0000259" key="15">
    <source>
        <dbReference type="PROSITE" id="PS50026"/>
    </source>
</evidence>
<dbReference type="SUPFAM" id="SSF57196">
    <property type="entry name" value="EGF/Laminin"/>
    <property type="match status" value="1"/>
</dbReference>
<keyword evidence="6 14" id="KW-0732">Signal</keyword>
<feature type="disulfide bond" evidence="12">
    <location>
        <begin position="189"/>
        <end position="198"/>
    </location>
</feature>
<evidence type="ECO:0000256" key="2">
    <source>
        <dbReference type="ARBA" id="ARBA00004613"/>
    </source>
</evidence>
<evidence type="ECO:0000313" key="18">
    <source>
        <dbReference type="EMBL" id="KAK7491979.1"/>
    </source>
</evidence>
<evidence type="ECO:0000259" key="17">
    <source>
        <dbReference type="PROSITE" id="PS50948"/>
    </source>
</evidence>
<evidence type="ECO:0000256" key="4">
    <source>
        <dbReference type="ARBA" id="ARBA00022536"/>
    </source>
</evidence>
<dbReference type="InterPro" id="IPR000742">
    <property type="entry name" value="EGF"/>
</dbReference>
<sequence length="1550" mass="169020">MARSGGRTNKNTLCTSLVVLVVLSLMAGRVQGSQQQLQQPTGRFVQIVAVISILGVRQVETSQLTNRLFQWTRHPEDYTSVGKSLSGHTFFTYTHKYVSSQCALECLRNYKCKSFNFDRDTGRCELNDASHYDSPDDLVDVTSCEYHTREAFSIDPEALGPCAQNPCGDRGHCIETKDASDDLLAVCLCHDGWTGTRCQLKANALEWGEWEDWGQCSVTCHRGWRMRSRKCEDTVTQQTVSSLECYGADVEYGVCVMPDCPRWEAWGEWGECSASRTCGRGVKVRHRACSNGGVPGVDRYCLGSTNQSTPCEGIDCRGAMQLRGGVEHGEGRLELYNDLTGEWGLLCADQITTQAAHLACKQLGFPGAHAAVTDGRFGAGDVSFALTTLRCEGGERSLLQCPHNVWKTNSTCGSGNNMAAGVQCNVNGVWSLWSSWSDCSVTCENGTRHRTRTCNHPPQMHAGSPCEGEDIQFKPCQLSMCPNDGTWSDWSEWSTCDTSCTASRVRTCISSVPCIGPDHAERECEATECVVDGVWGPWSDWTLCSLSCGNGTQERTRACQGPLYGGAGCEGDDLQTQQCKLRECPVDGVWDEWGQWSECTLTCGNGTRTRSRTCTGPFYGGKECEGSVESWESCNDFSCPVDGEWFPWQQWQPCNVTCGGGVQIRERVCNTPQFGGKTCDGVSMETRECGNNSCPIDGVWLEWSDWGTCSVTCGNGTQYRTRTCDGPYHGGAPCAGNDTDSQMCHPRMCPVDGHWMEWEPWSVCTVSCGGGSRKRTRECYVGKHGGKNCEGEASETEECNTRECGGIPGDKMAWTVSGWLGKSGVNAARRAAMARACAREPVTDPFTVEPTAQDPGTSLRPATPIHVQPTLQRVDAATLGWPVGMEGGRQILGDSFLRVDGVIGEWQEWSPCSLTCGGGLRSRDRPCIGPFYGGAPCAEHLNETEACNEHPCPIDGVWDSWAEWFQCNVTCGGGTRMRERTCKGPYHGGANCSGDWEEMESCNTHFCPVDGVWSDWTEWGMCDVTCGGGSQQRQRTCVGPFHGGAACEGEPEERQACNTHHCPVDGLLSAWGEWSQCDVTCGGGVRWRERTCEGPFHGGADCDGALRMNSTCNTHFCPVDGVWEEWGTWSECTVTCGAGSQWRARNCTGPFYDGADCQGPGNETQICNDFHCPVDGFYGDWSDWGACSVTCGGGSQERNRTCTPPKYGGQDCQGPDHDTQTCNTHNCPVDGYWNDWSDWSSCNTTCGGGTSQRTRLCVEPLHGGKPCEGPPAEYKSCAENPCPIPGDWLPWTPWSPCSTTCGGGQKERSRECDMTSYGDLTAPCEGDDHELADCHTFSCLPLARTCSEWKDKGLTASTVADVDPDGDDELEPVEVYCDLEAEGGRGVTVIGHDSEARERVKGYEGAMEYDKEVTYNISIDHVISIIDQSEFCSQFIRWECRAALIHNTVNGLSMTTTGWLNRTKGLADYFGGAAPGSNACACGMTNSCGTKKGEPVLCYCDLNDNEWREDSGNLTYKADLPVTHFRAGDTGGKTEDGYQTVGRVLCWGAA</sequence>
<dbReference type="SUPFAM" id="SSF57414">
    <property type="entry name" value="Hairpin loop containing domain-like"/>
    <property type="match status" value="1"/>
</dbReference>
<dbReference type="InterPro" id="IPR000884">
    <property type="entry name" value="TSP1_rpt"/>
</dbReference>
<evidence type="ECO:0000256" key="6">
    <source>
        <dbReference type="ARBA" id="ARBA00022729"/>
    </source>
</evidence>
<keyword evidence="9" id="KW-0472">Membrane</keyword>
<keyword evidence="11" id="KW-0325">Glycoprotein</keyword>
<evidence type="ECO:0000256" key="10">
    <source>
        <dbReference type="ARBA" id="ARBA00023157"/>
    </source>
</evidence>
<dbReference type="InterPro" id="IPR001190">
    <property type="entry name" value="SRCR"/>
</dbReference>
<evidence type="ECO:0000256" key="12">
    <source>
        <dbReference type="PROSITE-ProRule" id="PRU00076"/>
    </source>
</evidence>
<evidence type="ECO:0000259" key="16">
    <source>
        <dbReference type="PROSITE" id="PS50287"/>
    </source>
</evidence>
<dbReference type="PROSITE" id="PS00022">
    <property type="entry name" value="EGF_1"/>
    <property type="match status" value="1"/>
</dbReference>
<dbReference type="Proteomes" id="UP001519460">
    <property type="component" value="Unassembled WGS sequence"/>
</dbReference>
<dbReference type="PROSITE" id="PS01186">
    <property type="entry name" value="EGF_2"/>
    <property type="match status" value="1"/>
</dbReference>
<dbReference type="InterPro" id="IPR052065">
    <property type="entry name" value="Compl_asym_regulator"/>
</dbReference>
<dbReference type="PROSITE" id="PS50287">
    <property type="entry name" value="SRCR_2"/>
    <property type="match status" value="1"/>
</dbReference>
<dbReference type="SUPFAM" id="SSF56496">
    <property type="entry name" value="Fibrinogen C-terminal domain-like"/>
    <property type="match status" value="1"/>
</dbReference>
<keyword evidence="3" id="KW-0964">Secreted</keyword>
<comment type="subcellular location">
    <subcellularLocation>
        <location evidence="1">Membrane</location>
        <topology evidence="1">Single-pass membrane protein</topology>
    </subcellularLocation>
    <subcellularLocation>
        <location evidence="2">Secreted</location>
    </subcellularLocation>
</comment>
<evidence type="ECO:0000256" key="3">
    <source>
        <dbReference type="ARBA" id="ARBA00022525"/>
    </source>
</evidence>
<dbReference type="FunFam" id="2.20.100.10:FF:000001">
    <property type="entry name" value="semaphorin-5A isoform X1"/>
    <property type="match status" value="5"/>
</dbReference>
<dbReference type="InterPro" id="IPR036772">
    <property type="entry name" value="SRCR-like_dom_sf"/>
</dbReference>
<evidence type="ECO:0000256" key="13">
    <source>
        <dbReference type="PROSITE-ProRule" id="PRU00196"/>
    </source>
</evidence>
<dbReference type="SUPFAM" id="SSF56487">
    <property type="entry name" value="SRCR-like"/>
    <property type="match status" value="1"/>
</dbReference>
<dbReference type="PROSITE" id="PS50948">
    <property type="entry name" value="PAN"/>
    <property type="match status" value="1"/>
</dbReference>
<dbReference type="FunFam" id="3.10.250.10:FF:000016">
    <property type="entry name" value="Scavenger receptor cysteine-rich protein type 12"/>
    <property type="match status" value="1"/>
</dbReference>
<keyword evidence="19" id="KW-1185">Reference proteome</keyword>
<feature type="domain" description="EGF-like" evidence="15">
    <location>
        <begin position="158"/>
        <end position="199"/>
    </location>
</feature>
<dbReference type="PANTHER" id="PTHR22906">
    <property type="entry name" value="PROPERDIN"/>
    <property type="match status" value="1"/>
</dbReference>
<comment type="caution">
    <text evidence="18">The sequence shown here is derived from an EMBL/GenBank/DDBJ whole genome shotgun (WGS) entry which is preliminary data.</text>
</comment>
<dbReference type="PROSITE" id="PS50092">
    <property type="entry name" value="TSP1"/>
    <property type="match status" value="17"/>
</dbReference>
<dbReference type="Pfam" id="PF00024">
    <property type="entry name" value="PAN_1"/>
    <property type="match status" value="1"/>
</dbReference>
<evidence type="ECO:0000256" key="7">
    <source>
        <dbReference type="ARBA" id="ARBA00022737"/>
    </source>
</evidence>
<dbReference type="PRINTS" id="PR01705">
    <property type="entry name" value="TSP1REPEAT"/>
</dbReference>
<dbReference type="PRINTS" id="PR00258">
    <property type="entry name" value="SPERACTRCPTR"/>
</dbReference>
<dbReference type="InterPro" id="IPR003609">
    <property type="entry name" value="Pan_app"/>
</dbReference>
<feature type="signal peptide" evidence="14">
    <location>
        <begin position="1"/>
        <end position="32"/>
    </location>
</feature>
<dbReference type="FunFam" id="2.20.100.10:FF:000067">
    <property type="entry name" value="Hemicentin 1"/>
    <property type="match status" value="1"/>
</dbReference>
<evidence type="ECO:0000256" key="11">
    <source>
        <dbReference type="ARBA" id="ARBA00023180"/>
    </source>
</evidence>
<dbReference type="SMART" id="SM00209">
    <property type="entry name" value="TSP1"/>
    <property type="match status" value="17"/>
</dbReference>
<dbReference type="PROSITE" id="PS50026">
    <property type="entry name" value="EGF_3"/>
    <property type="match status" value="1"/>
</dbReference>
<dbReference type="SMART" id="SM00202">
    <property type="entry name" value="SR"/>
    <property type="match status" value="1"/>
</dbReference>
<comment type="caution">
    <text evidence="13">Lacks conserved residue(s) required for the propagation of feature annotation.</text>
</comment>
<accession>A0ABD0KYU1</accession>
<feature type="domain" description="SRCR" evidence="16">
    <location>
        <begin position="320"/>
        <end position="425"/>
    </location>
</feature>
<gene>
    <name evidence="18" type="ORF">BaRGS_00016825</name>
</gene>
<dbReference type="EMBL" id="JACVVK020000108">
    <property type="protein sequence ID" value="KAK7491979.1"/>
    <property type="molecule type" value="Genomic_DNA"/>
</dbReference>
<keyword evidence="10 13" id="KW-1015">Disulfide bond</keyword>